<name>A0ABY7LV05_9BACT</name>
<reference evidence="2 3" key="1">
    <citation type="submission" date="2022-12" db="EMBL/GenBank/DDBJ databases">
        <title>Hymenobacter canadensis sp. nov. isolated from lake water of the Cambridge Bay, Canada.</title>
        <authorList>
            <person name="Kim W.H."/>
            <person name="Lee Y.M."/>
        </authorList>
    </citation>
    <scope>NUCLEOTIDE SEQUENCE [LARGE SCALE GENOMIC DNA]</scope>
    <source>
        <strain evidence="2 3">PAMC 29467</strain>
    </source>
</reference>
<dbReference type="PRINTS" id="PR00368">
    <property type="entry name" value="FADPNR"/>
</dbReference>
<dbReference type="InterPro" id="IPR036188">
    <property type="entry name" value="FAD/NAD-bd_sf"/>
</dbReference>
<dbReference type="Gene3D" id="3.50.50.60">
    <property type="entry name" value="FAD/NAD(P)-binding domain"/>
    <property type="match status" value="1"/>
</dbReference>
<feature type="domain" description="FAD-dependent urate hydroxylase HpyO/Asp monooxygenase CreE-like FAD/NAD(P)-binding" evidence="1">
    <location>
        <begin position="8"/>
        <end position="158"/>
    </location>
</feature>
<dbReference type="PANTHER" id="PTHR40254:SF1">
    <property type="entry name" value="BLR0577 PROTEIN"/>
    <property type="match status" value="1"/>
</dbReference>
<gene>
    <name evidence="2" type="ORF">O3303_09415</name>
</gene>
<evidence type="ECO:0000313" key="3">
    <source>
        <dbReference type="Proteomes" id="UP001211005"/>
    </source>
</evidence>
<dbReference type="InterPro" id="IPR038732">
    <property type="entry name" value="HpyO/CreE_NAD-binding"/>
</dbReference>
<dbReference type="Pfam" id="PF13454">
    <property type="entry name" value="NAD_binding_9"/>
    <property type="match status" value="1"/>
</dbReference>
<accession>A0ABY7LV05</accession>
<dbReference type="Proteomes" id="UP001211005">
    <property type="component" value="Chromosome"/>
</dbReference>
<protein>
    <submittedName>
        <fullName evidence="2">FAD/NAD(P)-binding protein</fullName>
    </submittedName>
</protein>
<sequence>MQQPTITILGGGFSGSMVALQLARQPGAWHGGTVHLVEPRPVPGPGLAYTARRPEYLLNVRAAALSAFPDQPTHFTDWLQANGLACEQSFCSRQTYGRYLQELVAGLLAGPAANGLQFEWHPQAATAAEMSPDGRRATVHLPDGTALISDAVVLALGNFPPLSPAGPGAYLTHPNFHGNPWAAGALRTIGLDEEVLLIGSGLTAVDVLLGLRADGHRAPVTIVSRHQRWPVVHGPATAPYPSFYHTDLQDLASVGAVLATVRRRIRQAAAQGHDWRPVFDSLRPHLGQIWAAWPPAEQARFLRHLASLWAVLRHRSPPQNDAIMRDMLATGQARMHLGRVRGISVADNHDLLVHTQHQHTESVLRTQHVVSCTGPLLDYSRISDPLVVSLRDAGQLVPDALRLGIQTDARGALLNRHGQPSQVLFTLGPSRRPAYFESTAVPELREQAVALARELASRWQQ</sequence>
<evidence type="ECO:0000313" key="2">
    <source>
        <dbReference type="EMBL" id="WBA43767.1"/>
    </source>
</evidence>
<keyword evidence="3" id="KW-1185">Reference proteome</keyword>
<dbReference type="InterPro" id="IPR052189">
    <property type="entry name" value="L-asp_N-monooxygenase_NS-form"/>
</dbReference>
<proteinExistence type="predicted"/>
<dbReference type="RefSeq" id="WP_269561806.1">
    <property type="nucleotide sequence ID" value="NZ_CP114767.1"/>
</dbReference>
<dbReference type="EMBL" id="CP114767">
    <property type="protein sequence ID" value="WBA43767.1"/>
    <property type="molecule type" value="Genomic_DNA"/>
</dbReference>
<evidence type="ECO:0000259" key="1">
    <source>
        <dbReference type="Pfam" id="PF13454"/>
    </source>
</evidence>
<dbReference type="PANTHER" id="PTHR40254">
    <property type="entry name" value="BLR0577 PROTEIN"/>
    <property type="match status" value="1"/>
</dbReference>
<organism evidence="2 3">
    <name type="scientific">Hymenobacter canadensis</name>
    <dbReference type="NCBI Taxonomy" id="2999067"/>
    <lineage>
        <taxon>Bacteria</taxon>
        <taxon>Pseudomonadati</taxon>
        <taxon>Bacteroidota</taxon>
        <taxon>Cytophagia</taxon>
        <taxon>Cytophagales</taxon>
        <taxon>Hymenobacteraceae</taxon>
        <taxon>Hymenobacter</taxon>
    </lineage>
</organism>
<dbReference type="SUPFAM" id="SSF51905">
    <property type="entry name" value="FAD/NAD(P)-binding domain"/>
    <property type="match status" value="2"/>
</dbReference>